<dbReference type="PROSITE" id="PS50156">
    <property type="entry name" value="SSD"/>
    <property type="match status" value="1"/>
</dbReference>
<gene>
    <name evidence="9" type="ORF">ANCCEY_06247</name>
</gene>
<dbReference type="AlphaFoldDB" id="A0A0D6LRZ0"/>
<reference evidence="9 10" key="1">
    <citation type="submission" date="2013-05" db="EMBL/GenBank/DDBJ databases">
        <title>Draft genome of the parasitic nematode Anyclostoma ceylanicum.</title>
        <authorList>
            <person name="Mitreva M."/>
        </authorList>
    </citation>
    <scope>NUCLEOTIDE SEQUENCE [LARGE SCALE GENOMIC DNA]</scope>
</reference>
<accession>A0A0D6LRZ0</accession>
<protein>
    <submittedName>
        <fullName evidence="9">Patched family protein</fullName>
    </submittedName>
</protein>
<evidence type="ECO:0000313" key="10">
    <source>
        <dbReference type="Proteomes" id="UP000054495"/>
    </source>
</evidence>
<keyword evidence="6" id="KW-0325">Glycoprotein</keyword>
<evidence type="ECO:0000259" key="8">
    <source>
        <dbReference type="PROSITE" id="PS50156"/>
    </source>
</evidence>
<name>A0A0D6LRZ0_9BILA</name>
<sequence>MYLFHRARYKSFLHEVGIGIDDLFIMSAEWHRTNPEHSPARRIADTLSEAAVAITITSLTDIGLPSNVRSFQMTFGIGIFTTLPGVRMFCLYTCLQVTFTYIYQLTFFSPVLAYAAEMENNGTHSLFFRKALKPNETTSKWKLFLLAGSVCRKSHLATKPPLHDAPSEPTKEGKGWKSKLSAVIRKMETKLEHHEKDANVVAHEETFVNKLFREIIGPFILERSTQEGLDPKFLVRESFYLSNFYKLIDETFWVEGLQMQVVVNRPPDLFNSTTRAEFSKMMSDFENTRYTMKHNATMIWLNAYEIHLKREKNELNIEEPTNSSEWYHRCRDWLLVAGGRRLWEKDMVWGQKEEDFYELKAFRFQLGLRNYRTPTDHTNSCKLMREIASRYPQFNVTTFHEYYPFADQYLELKPSLSQNFTLGLLSMLVVSLIMIPDVRAAFAVVGCIASINAGVLGFMTFWGVNLDSVSMITVIMCIGFAVDLSAHIAYAYSQAYGTAHERAVFALETLGWPVFLARKTGNKVQDKPKAVFTCESQVDLRNEVLMCKEQSPVNGREKKEEHYEVVNAADAVEQPKKEAPSDEEVVKATVDRLTGKVLTPDDRSPM</sequence>
<evidence type="ECO:0000256" key="3">
    <source>
        <dbReference type="ARBA" id="ARBA00022692"/>
    </source>
</evidence>
<evidence type="ECO:0000256" key="2">
    <source>
        <dbReference type="ARBA" id="ARBA00005585"/>
    </source>
</evidence>
<proteinExistence type="inferred from homology"/>
<dbReference type="EMBL" id="KE124933">
    <property type="protein sequence ID" value="EPB74669.1"/>
    <property type="molecule type" value="Genomic_DNA"/>
</dbReference>
<dbReference type="Pfam" id="PF02460">
    <property type="entry name" value="Patched"/>
    <property type="match status" value="1"/>
</dbReference>
<dbReference type="GO" id="GO:0018996">
    <property type="term" value="P:molting cycle, collagen and cuticulin-based cuticle"/>
    <property type="evidence" value="ECO:0007669"/>
    <property type="project" value="TreeGrafter"/>
</dbReference>
<dbReference type="GO" id="GO:0005886">
    <property type="term" value="C:plasma membrane"/>
    <property type="evidence" value="ECO:0007669"/>
    <property type="project" value="TreeGrafter"/>
</dbReference>
<comment type="similarity">
    <text evidence="2">Belongs to the patched family.</text>
</comment>
<keyword evidence="3 7" id="KW-0812">Transmembrane</keyword>
<dbReference type="InterPro" id="IPR003392">
    <property type="entry name" value="PTHD_SSD"/>
</dbReference>
<feature type="transmembrane region" description="Helical" evidence="7">
    <location>
        <begin position="416"/>
        <end position="435"/>
    </location>
</feature>
<evidence type="ECO:0000256" key="4">
    <source>
        <dbReference type="ARBA" id="ARBA00022989"/>
    </source>
</evidence>
<dbReference type="Gene3D" id="1.20.1640.10">
    <property type="entry name" value="Multidrug efflux transporter AcrB transmembrane domain"/>
    <property type="match status" value="1"/>
</dbReference>
<dbReference type="InterPro" id="IPR000731">
    <property type="entry name" value="SSD"/>
</dbReference>
<dbReference type="PANTHER" id="PTHR10796">
    <property type="entry name" value="PATCHED-RELATED"/>
    <property type="match status" value="1"/>
</dbReference>
<dbReference type="InterPro" id="IPR051697">
    <property type="entry name" value="Patched_domain-protein"/>
</dbReference>
<dbReference type="PANTHER" id="PTHR10796:SF191">
    <property type="entry name" value="SSD DOMAIN-CONTAINING PROTEIN"/>
    <property type="match status" value="1"/>
</dbReference>
<keyword evidence="4 7" id="KW-1133">Transmembrane helix</keyword>
<dbReference type="Proteomes" id="UP000054495">
    <property type="component" value="Unassembled WGS sequence"/>
</dbReference>
<comment type="subcellular location">
    <subcellularLocation>
        <location evidence="1">Membrane</location>
        <topology evidence="1">Multi-pass membrane protein</topology>
    </subcellularLocation>
</comment>
<dbReference type="SUPFAM" id="SSF82866">
    <property type="entry name" value="Multidrug efflux transporter AcrB transmembrane domain"/>
    <property type="match status" value="2"/>
</dbReference>
<keyword evidence="10" id="KW-1185">Reference proteome</keyword>
<evidence type="ECO:0000256" key="1">
    <source>
        <dbReference type="ARBA" id="ARBA00004141"/>
    </source>
</evidence>
<dbReference type="GO" id="GO:0030659">
    <property type="term" value="C:cytoplasmic vesicle membrane"/>
    <property type="evidence" value="ECO:0007669"/>
    <property type="project" value="TreeGrafter"/>
</dbReference>
<evidence type="ECO:0000256" key="6">
    <source>
        <dbReference type="ARBA" id="ARBA00023180"/>
    </source>
</evidence>
<evidence type="ECO:0000256" key="7">
    <source>
        <dbReference type="SAM" id="Phobius"/>
    </source>
</evidence>
<keyword evidence="5 7" id="KW-0472">Membrane</keyword>
<organism evidence="9 10">
    <name type="scientific">Ancylostoma ceylanicum</name>
    <dbReference type="NCBI Taxonomy" id="53326"/>
    <lineage>
        <taxon>Eukaryota</taxon>
        <taxon>Metazoa</taxon>
        <taxon>Ecdysozoa</taxon>
        <taxon>Nematoda</taxon>
        <taxon>Chromadorea</taxon>
        <taxon>Rhabditida</taxon>
        <taxon>Rhabditina</taxon>
        <taxon>Rhabditomorpha</taxon>
        <taxon>Strongyloidea</taxon>
        <taxon>Ancylostomatidae</taxon>
        <taxon>Ancylostomatinae</taxon>
        <taxon>Ancylostoma</taxon>
    </lineage>
</organism>
<feature type="domain" description="SSD" evidence="8">
    <location>
        <begin position="1"/>
        <end position="114"/>
    </location>
</feature>
<evidence type="ECO:0000256" key="5">
    <source>
        <dbReference type="ARBA" id="ARBA00023136"/>
    </source>
</evidence>
<dbReference type="GO" id="GO:0006897">
    <property type="term" value="P:endocytosis"/>
    <property type="evidence" value="ECO:0007669"/>
    <property type="project" value="TreeGrafter"/>
</dbReference>
<evidence type="ECO:0000313" key="9">
    <source>
        <dbReference type="EMBL" id="EPB74669.1"/>
    </source>
</evidence>
<feature type="transmembrane region" description="Helical" evidence="7">
    <location>
        <begin position="470"/>
        <end position="492"/>
    </location>
</feature>
<feature type="transmembrane region" description="Helical" evidence="7">
    <location>
        <begin position="442"/>
        <end position="464"/>
    </location>
</feature>